<dbReference type="Proteomes" id="UP000507470">
    <property type="component" value="Unassembled WGS sequence"/>
</dbReference>
<keyword evidence="2" id="KW-1185">Reference proteome</keyword>
<organism evidence="1 2">
    <name type="scientific">Mytilus coruscus</name>
    <name type="common">Sea mussel</name>
    <dbReference type="NCBI Taxonomy" id="42192"/>
    <lineage>
        <taxon>Eukaryota</taxon>
        <taxon>Metazoa</taxon>
        <taxon>Spiralia</taxon>
        <taxon>Lophotrochozoa</taxon>
        <taxon>Mollusca</taxon>
        <taxon>Bivalvia</taxon>
        <taxon>Autobranchia</taxon>
        <taxon>Pteriomorphia</taxon>
        <taxon>Mytilida</taxon>
        <taxon>Mytiloidea</taxon>
        <taxon>Mytilidae</taxon>
        <taxon>Mytilinae</taxon>
        <taxon>Mytilus</taxon>
    </lineage>
</organism>
<dbReference type="OrthoDB" id="6150883at2759"/>
<gene>
    <name evidence="1" type="ORF">MCOR_201</name>
</gene>
<evidence type="ECO:0000313" key="1">
    <source>
        <dbReference type="EMBL" id="CAC5355527.1"/>
    </source>
</evidence>
<name>A0A6J7ZUK9_MYTCO</name>
<evidence type="ECO:0000313" key="2">
    <source>
        <dbReference type="Proteomes" id="UP000507470"/>
    </source>
</evidence>
<dbReference type="AlphaFoldDB" id="A0A6J7ZUK9"/>
<reference evidence="1 2" key="1">
    <citation type="submission" date="2020-06" db="EMBL/GenBank/DDBJ databases">
        <authorList>
            <person name="Li R."/>
            <person name="Bekaert M."/>
        </authorList>
    </citation>
    <scope>NUCLEOTIDE SEQUENCE [LARGE SCALE GENOMIC DNA]</scope>
    <source>
        <strain evidence="2">wild</strain>
    </source>
</reference>
<accession>A0A6J7ZUK9</accession>
<dbReference type="PANTHER" id="PTHR14187:SF5">
    <property type="entry name" value="HEAT SHOCK 70 KDA PROTEIN 12A"/>
    <property type="match status" value="1"/>
</dbReference>
<proteinExistence type="predicted"/>
<sequence length="181" mass="20963">MDAPYQLFVVAIHIGNTYTGYAFSIRSEPNNIHMCEWNGLQSYKAPTSVLLNQHQEFLAFGYDAEDRYMDYRMSLENDSDDEKDVLYYFRRFKLALLNKVCNTSETADIAVHQQHPYGFLEEVVPPSGGPWGCIAIDDAFLLFLENVFGTTVMKNLQLTDLDDYTKLINEFKFKKTIDQIR</sequence>
<dbReference type="EMBL" id="CACVKT020000057">
    <property type="protein sequence ID" value="CAC5355527.1"/>
    <property type="molecule type" value="Genomic_DNA"/>
</dbReference>
<protein>
    <submittedName>
        <fullName evidence="1">Uncharacterized protein</fullName>
    </submittedName>
</protein>
<dbReference type="PANTHER" id="PTHR14187">
    <property type="entry name" value="ALPHA KINASE/ELONGATION FACTOR 2 KINASE"/>
    <property type="match status" value="1"/>
</dbReference>